<feature type="transmembrane region" description="Helical" evidence="7">
    <location>
        <begin position="20"/>
        <end position="37"/>
    </location>
</feature>
<keyword evidence="7" id="KW-0812">Transmembrane</keyword>
<proteinExistence type="inferred from homology"/>
<comment type="similarity">
    <text evidence="2 6">Belongs to the glycosyl hydrolase 53 family.</text>
</comment>
<keyword evidence="4 6" id="KW-0378">Hydrolase</keyword>
<dbReference type="EC" id="3.2.1.89" evidence="3 6"/>
<dbReference type="EMBL" id="AB499230">
    <property type="protein sequence ID" value="BAV13129.1"/>
    <property type="molecule type" value="Genomic_DNA"/>
</dbReference>
<dbReference type="InterPro" id="IPR011683">
    <property type="entry name" value="Glyco_hydro_53"/>
</dbReference>
<evidence type="ECO:0000256" key="7">
    <source>
        <dbReference type="SAM" id="Phobius"/>
    </source>
</evidence>
<organism evidence="8">
    <name type="scientific">Clostridium cellulovorans</name>
    <dbReference type="NCBI Taxonomy" id="1493"/>
    <lineage>
        <taxon>Bacteria</taxon>
        <taxon>Bacillati</taxon>
        <taxon>Bacillota</taxon>
        <taxon>Clostridia</taxon>
        <taxon>Eubacteriales</taxon>
        <taxon>Clostridiaceae</taxon>
        <taxon>Clostridium</taxon>
    </lineage>
</organism>
<keyword evidence="7" id="KW-1133">Transmembrane helix</keyword>
<protein>
    <recommendedName>
        <fullName evidence="3 6">Arabinogalactan endo-beta-1,4-galactanase</fullName>
        <ecNumber evidence="3 6">3.2.1.89</ecNumber>
    </recommendedName>
</protein>
<keyword evidence="5 6" id="KW-0326">Glycosidase</keyword>
<evidence type="ECO:0000256" key="4">
    <source>
        <dbReference type="ARBA" id="ARBA00022801"/>
    </source>
</evidence>
<accession>A0A173MZX3</accession>
<reference evidence="8" key="1">
    <citation type="submission" date="2009-04" db="EMBL/GenBank/DDBJ databases">
        <title>Clostridium cellulovorans cellulosomal and noncellulosomal genes.</title>
        <authorList>
            <person name="Tamaru Y."/>
        </authorList>
    </citation>
    <scope>NUCLEOTIDE SEQUENCE</scope>
</reference>
<dbReference type="PANTHER" id="PTHR34983">
    <property type="entry name" value="ARABINOGALACTAN ENDO-BETA-1,4-GALACTANASE A"/>
    <property type="match status" value="1"/>
</dbReference>
<evidence type="ECO:0000256" key="2">
    <source>
        <dbReference type="ARBA" id="ARBA00010687"/>
    </source>
</evidence>
<dbReference type="Gene3D" id="3.20.20.80">
    <property type="entry name" value="Glycosidases"/>
    <property type="match status" value="1"/>
</dbReference>
<comment type="catalytic activity">
    <reaction evidence="1 6">
        <text>The enzyme specifically hydrolyzes (1-&gt;4)-beta-D-galactosidic linkages in type I arabinogalactans.</text>
        <dbReference type="EC" id="3.2.1.89"/>
    </reaction>
</comment>
<evidence type="ECO:0000256" key="5">
    <source>
        <dbReference type="ARBA" id="ARBA00023295"/>
    </source>
</evidence>
<dbReference type="AlphaFoldDB" id="A0A173MZX3"/>
<dbReference type="Pfam" id="PF07745">
    <property type="entry name" value="Glyco_hydro_53"/>
    <property type="match status" value="1"/>
</dbReference>
<evidence type="ECO:0000256" key="3">
    <source>
        <dbReference type="ARBA" id="ARBA00012556"/>
    </source>
</evidence>
<evidence type="ECO:0000256" key="1">
    <source>
        <dbReference type="ARBA" id="ARBA00001695"/>
    </source>
</evidence>
<dbReference type="GO" id="GO:0045490">
    <property type="term" value="P:pectin catabolic process"/>
    <property type="evidence" value="ECO:0007669"/>
    <property type="project" value="TreeGrafter"/>
</dbReference>
<sequence length="372" mass="41398">MIAIYKNKFSEVDYMFKRNVKFIFSMIMCVIITLSFSSSPVSTNVLAATSFSKGADIGWLNQLESMGVKWQNDSGVQQDPLQILKDHGIDSIRLRVFVNPPSNFQWNGCLLGYSDSKGVIYMAQRAKKLGMKIMIDFHYSDHFADPGRQDMPAAWASHSFSQLQTDVYSHTSYVMNELKKVGIYPEWVQVGNETNGGMMWPAGSSSNFGQWSQLINQGYNAVKAVSPSSKVIIHLANGPKNSLYRYVFDGLKNAGAKYDVIGFSYYPHWDGVDYTQSIDALAYNLNDMASRYGKEVMVCEVGGHEGNPSNTYNMIKAVISKVQAVPNGKGLGVFYWEPEANTTVLPDKYPLGATTKVATNVLKFTTAIDAFK</sequence>
<dbReference type="InterPro" id="IPR017853">
    <property type="entry name" value="GH"/>
</dbReference>
<evidence type="ECO:0000256" key="6">
    <source>
        <dbReference type="RuleBase" id="RU361192"/>
    </source>
</evidence>
<name>A0A173MZX3_CLOCL</name>
<dbReference type="GO" id="GO:0031218">
    <property type="term" value="F:arabinogalactan endo-1,4-beta-galactosidase activity"/>
    <property type="evidence" value="ECO:0007669"/>
    <property type="project" value="UniProtKB-EC"/>
</dbReference>
<keyword evidence="7" id="KW-0472">Membrane</keyword>
<dbReference type="SUPFAM" id="SSF51445">
    <property type="entry name" value="(Trans)glycosidases"/>
    <property type="match status" value="1"/>
</dbReference>
<evidence type="ECO:0000313" key="8">
    <source>
        <dbReference type="EMBL" id="BAV13129.1"/>
    </source>
</evidence>
<gene>
    <name evidence="8" type="primary">Agal53B</name>
</gene>
<dbReference type="PANTHER" id="PTHR34983:SF1">
    <property type="entry name" value="ARABINOGALACTAN ENDO-BETA-1,4-GALACTANASE A"/>
    <property type="match status" value="1"/>
</dbReference>
<dbReference type="GO" id="GO:0015926">
    <property type="term" value="F:glucosidase activity"/>
    <property type="evidence" value="ECO:0007669"/>
    <property type="project" value="InterPro"/>
</dbReference>